<dbReference type="EMBL" id="JBGEWD010000005">
    <property type="protein sequence ID" value="MEY7999938.1"/>
    <property type="molecule type" value="Genomic_DNA"/>
</dbReference>
<dbReference type="CDD" id="cd00449">
    <property type="entry name" value="PLPDE_IV"/>
    <property type="match status" value="1"/>
</dbReference>
<dbReference type="Proteomes" id="UP001564657">
    <property type="component" value="Unassembled WGS sequence"/>
</dbReference>
<accession>A0ABV4BT14</accession>
<dbReference type="InterPro" id="IPR036038">
    <property type="entry name" value="Aminotransferase-like"/>
</dbReference>
<dbReference type="PANTHER" id="PTHR42743:SF11">
    <property type="entry name" value="AMINODEOXYCHORISMATE LYASE"/>
    <property type="match status" value="1"/>
</dbReference>
<dbReference type="GO" id="GO:0008483">
    <property type="term" value="F:transaminase activity"/>
    <property type="evidence" value="ECO:0007669"/>
    <property type="project" value="UniProtKB-KW"/>
</dbReference>
<evidence type="ECO:0000256" key="1">
    <source>
        <dbReference type="ARBA" id="ARBA00001933"/>
    </source>
</evidence>
<dbReference type="InterPro" id="IPR050571">
    <property type="entry name" value="Class-IV_PLP-Dep_Aminotrnsfr"/>
</dbReference>
<dbReference type="Pfam" id="PF01063">
    <property type="entry name" value="Aminotran_4"/>
    <property type="match status" value="1"/>
</dbReference>
<evidence type="ECO:0000313" key="3">
    <source>
        <dbReference type="EMBL" id="MEY7999938.1"/>
    </source>
</evidence>
<dbReference type="Gene3D" id="3.20.10.10">
    <property type="entry name" value="D-amino Acid Aminotransferase, subunit A, domain 2"/>
    <property type="match status" value="1"/>
</dbReference>
<dbReference type="InterPro" id="IPR043132">
    <property type="entry name" value="BCAT-like_C"/>
</dbReference>
<comment type="similarity">
    <text evidence="2">Belongs to the class-IV pyridoxal-phosphate-dependent aminotransferase family.</text>
</comment>
<evidence type="ECO:0000256" key="2">
    <source>
        <dbReference type="ARBA" id="ARBA00009320"/>
    </source>
</evidence>
<comment type="caution">
    <text evidence="3">The sequence shown here is derived from an EMBL/GenBank/DDBJ whole genome shotgun (WGS) entry which is preliminary data.</text>
</comment>
<keyword evidence="3" id="KW-0032">Aminotransferase</keyword>
<protein>
    <submittedName>
        <fullName evidence="3">Aminotransferase class IV</fullName>
    </submittedName>
</protein>
<dbReference type="PANTHER" id="PTHR42743">
    <property type="entry name" value="AMINO-ACID AMINOTRANSFERASE"/>
    <property type="match status" value="1"/>
</dbReference>
<evidence type="ECO:0000313" key="4">
    <source>
        <dbReference type="Proteomes" id="UP001564657"/>
    </source>
</evidence>
<dbReference type="RefSeq" id="WP_369703828.1">
    <property type="nucleotide sequence ID" value="NZ_JBGEWD010000005.1"/>
</dbReference>
<organism evidence="3 4">
    <name type="scientific">Clostridium moutaii</name>
    <dbReference type="NCBI Taxonomy" id="3240932"/>
    <lineage>
        <taxon>Bacteria</taxon>
        <taxon>Bacillati</taxon>
        <taxon>Bacillota</taxon>
        <taxon>Clostridia</taxon>
        <taxon>Eubacteriales</taxon>
        <taxon>Clostridiaceae</taxon>
        <taxon>Clostridium</taxon>
    </lineage>
</organism>
<gene>
    <name evidence="3" type="ORF">AB8U03_06965</name>
</gene>
<name>A0ABV4BT14_9CLOT</name>
<reference evidence="3 4" key="1">
    <citation type="submission" date="2024-08" db="EMBL/GenBank/DDBJ databases">
        <title>Clostridium lapicellarii sp. nov., and Clostridium renhuaiense sp. nov., two species isolated from the mud in a fermentation cellar used for producing sauce-flavour Chinese liquors.</title>
        <authorList>
            <person name="Yang F."/>
            <person name="Wang H."/>
            <person name="Chen L.Q."/>
            <person name="Zhou N."/>
            <person name="Lu J.J."/>
            <person name="Pu X.X."/>
            <person name="Wan B."/>
            <person name="Wang L."/>
            <person name="Liu S.J."/>
        </authorList>
    </citation>
    <scope>NUCLEOTIDE SEQUENCE [LARGE SCALE GENOMIC DNA]</scope>
    <source>
        <strain evidence="3 4">MT-5</strain>
    </source>
</reference>
<proteinExistence type="inferred from homology"/>
<keyword evidence="4" id="KW-1185">Reference proteome</keyword>
<sequence>MIILNGNLTEDGRIFADSGFYFGRGLFETMLVKKNPLFLKEHLDRINEGLKVLNIGKSITEKEILDAVKKLNCNDKILKLVVTEQNTIFTCRVNKYSPEQYKRGFKLKIASIKRNPYSKITYLKSLNYVENILEHDQCVSEGYDEALFLNTEDFIAEGSMSNVFFVKDNKIYTPSLNCGILNGTIRKYIISNYKVIEGKFTKDFIKNSQEIFLTNSVMGIMKVSSICDKKFDEFAAVNKIAQKYNNDIIQYCHHK</sequence>
<comment type="cofactor">
    <cofactor evidence="1">
        <name>pyridoxal 5'-phosphate</name>
        <dbReference type="ChEBI" id="CHEBI:597326"/>
    </cofactor>
</comment>
<dbReference type="Gene3D" id="3.30.470.10">
    <property type="match status" value="1"/>
</dbReference>
<dbReference type="InterPro" id="IPR043131">
    <property type="entry name" value="BCAT-like_N"/>
</dbReference>
<dbReference type="InterPro" id="IPR001544">
    <property type="entry name" value="Aminotrans_IV"/>
</dbReference>
<dbReference type="SUPFAM" id="SSF56752">
    <property type="entry name" value="D-aminoacid aminotransferase-like PLP-dependent enzymes"/>
    <property type="match status" value="1"/>
</dbReference>
<keyword evidence="3" id="KW-0808">Transferase</keyword>